<comment type="caution">
    <text evidence="3">The sequence shown here is derived from an EMBL/GenBank/DDBJ whole genome shotgun (WGS) entry which is preliminary data.</text>
</comment>
<evidence type="ECO:0000313" key="3">
    <source>
        <dbReference type="EMBL" id="KAF9067911.1"/>
    </source>
</evidence>
<evidence type="ECO:0008006" key="5">
    <source>
        <dbReference type="Google" id="ProtNLM"/>
    </source>
</evidence>
<feature type="chain" id="PRO_5040320784" description="Secreted protein" evidence="2">
    <location>
        <begin position="25"/>
        <end position="87"/>
    </location>
</feature>
<evidence type="ECO:0000313" key="4">
    <source>
        <dbReference type="Proteomes" id="UP000772434"/>
    </source>
</evidence>
<organism evidence="3 4">
    <name type="scientific">Rhodocollybia butyracea</name>
    <dbReference type="NCBI Taxonomy" id="206335"/>
    <lineage>
        <taxon>Eukaryota</taxon>
        <taxon>Fungi</taxon>
        <taxon>Dikarya</taxon>
        <taxon>Basidiomycota</taxon>
        <taxon>Agaricomycotina</taxon>
        <taxon>Agaricomycetes</taxon>
        <taxon>Agaricomycetidae</taxon>
        <taxon>Agaricales</taxon>
        <taxon>Marasmiineae</taxon>
        <taxon>Omphalotaceae</taxon>
        <taxon>Rhodocollybia</taxon>
    </lineage>
</organism>
<evidence type="ECO:0000256" key="1">
    <source>
        <dbReference type="SAM" id="MobiDB-lite"/>
    </source>
</evidence>
<gene>
    <name evidence="3" type="ORF">BDP27DRAFT_854279</name>
</gene>
<sequence>MWLFTLAFSVFLFLSFCFFIAANAISSMNGVKPNGQSQQLLVQVHRPKRSRVAPTSVGRVLVCGTRTRQRVKTRRRKEKRRRRRKPH</sequence>
<dbReference type="Proteomes" id="UP000772434">
    <property type="component" value="Unassembled WGS sequence"/>
</dbReference>
<proteinExistence type="predicted"/>
<dbReference type="EMBL" id="JADNRY010000066">
    <property type="protein sequence ID" value="KAF9067911.1"/>
    <property type="molecule type" value="Genomic_DNA"/>
</dbReference>
<keyword evidence="4" id="KW-1185">Reference proteome</keyword>
<protein>
    <recommendedName>
        <fullName evidence="5">Secreted protein</fullName>
    </recommendedName>
</protein>
<name>A0A9P5PLJ0_9AGAR</name>
<keyword evidence="2" id="KW-0732">Signal</keyword>
<reference evidence="3" key="1">
    <citation type="submission" date="2020-11" db="EMBL/GenBank/DDBJ databases">
        <authorList>
            <consortium name="DOE Joint Genome Institute"/>
            <person name="Ahrendt S."/>
            <person name="Riley R."/>
            <person name="Andreopoulos W."/>
            <person name="Labutti K."/>
            <person name="Pangilinan J."/>
            <person name="Ruiz-Duenas F.J."/>
            <person name="Barrasa J.M."/>
            <person name="Sanchez-Garcia M."/>
            <person name="Camarero S."/>
            <person name="Miyauchi S."/>
            <person name="Serrano A."/>
            <person name="Linde D."/>
            <person name="Babiker R."/>
            <person name="Drula E."/>
            <person name="Ayuso-Fernandez I."/>
            <person name="Pacheco R."/>
            <person name="Padilla G."/>
            <person name="Ferreira P."/>
            <person name="Barriuso J."/>
            <person name="Kellner H."/>
            <person name="Castanera R."/>
            <person name="Alfaro M."/>
            <person name="Ramirez L."/>
            <person name="Pisabarro A.G."/>
            <person name="Kuo A."/>
            <person name="Tritt A."/>
            <person name="Lipzen A."/>
            <person name="He G."/>
            <person name="Yan M."/>
            <person name="Ng V."/>
            <person name="Cullen D."/>
            <person name="Martin F."/>
            <person name="Rosso M.-N."/>
            <person name="Henrissat B."/>
            <person name="Hibbett D."/>
            <person name="Martinez A.T."/>
            <person name="Grigoriev I.V."/>
        </authorList>
    </citation>
    <scope>NUCLEOTIDE SEQUENCE</scope>
    <source>
        <strain evidence="3">AH 40177</strain>
    </source>
</reference>
<feature type="region of interest" description="Disordered" evidence="1">
    <location>
        <begin position="67"/>
        <end position="87"/>
    </location>
</feature>
<dbReference type="AlphaFoldDB" id="A0A9P5PLJ0"/>
<feature type="signal peptide" evidence="2">
    <location>
        <begin position="1"/>
        <end position="24"/>
    </location>
</feature>
<accession>A0A9P5PLJ0</accession>
<evidence type="ECO:0000256" key="2">
    <source>
        <dbReference type="SAM" id="SignalP"/>
    </source>
</evidence>